<name>A0A9D7XD68_9BACT</name>
<evidence type="ECO:0000313" key="1">
    <source>
        <dbReference type="EMBL" id="MBK9717594.1"/>
    </source>
</evidence>
<sequence>MKIKLLLTVFALVYLLPGYGQEYAVVLINGPVKVGNNRQDAKSLKSLIYGPLNGKEVLHLPKNAQVKLVKSDGSVCEIAKEGVYEVGSLLCSKTDKSSLVEKFGNYFVSFFEVHPSSESKENYKNSIYAISRGEPSIVLEFPFSGVYPSDADSIEFSWSHACDTCQYQLNVYNEASKTLIFQKKTSQKKFKLLNPKKYFKVGMSYYWNVVSDSTKEIESSNRLILSAKGDYLKTLSGIQNDIKTSLPKISYIPKTLFIMNELKAMDRMNYALLYSNHVKLLYPKDKNLVNLTDRFYFDELKQKLAD</sequence>
<comment type="caution">
    <text evidence="1">The sequence shown here is derived from an EMBL/GenBank/DDBJ whole genome shotgun (WGS) entry which is preliminary data.</text>
</comment>
<reference evidence="1 2" key="1">
    <citation type="submission" date="2020-10" db="EMBL/GenBank/DDBJ databases">
        <title>Connecting structure to function with the recovery of over 1000 high-quality activated sludge metagenome-assembled genomes encoding full-length rRNA genes using long-read sequencing.</title>
        <authorList>
            <person name="Singleton C.M."/>
            <person name="Petriglieri F."/>
            <person name="Kristensen J.M."/>
            <person name="Kirkegaard R.H."/>
            <person name="Michaelsen T.Y."/>
            <person name="Andersen M.H."/>
            <person name="Karst S.M."/>
            <person name="Dueholm M.S."/>
            <person name="Nielsen P.H."/>
            <person name="Albertsen M."/>
        </authorList>
    </citation>
    <scope>NUCLEOTIDE SEQUENCE [LARGE SCALE GENOMIC DNA]</scope>
    <source>
        <strain evidence="1">Ribe_18-Q3-R11-54_BAT3C.373</strain>
    </source>
</reference>
<evidence type="ECO:0000313" key="2">
    <source>
        <dbReference type="Proteomes" id="UP000808349"/>
    </source>
</evidence>
<organism evidence="1 2">
    <name type="scientific">Candidatus Defluviibacterium haderslevense</name>
    <dbReference type="NCBI Taxonomy" id="2981993"/>
    <lineage>
        <taxon>Bacteria</taxon>
        <taxon>Pseudomonadati</taxon>
        <taxon>Bacteroidota</taxon>
        <taxon>Saprospiria</taxon>
        <taxon>Saprospirales</taxon>
        <taxon>Saprospiraceae</taxon>
        <taxon>Candidatus Defluviibacterium</taxon>
    </lineage>
</organism>
<dbReference type="AlphaFoldDB" id="A0A9D7XD68"/>
<proteinExistence type="predicted"/>
<dbReference type="Proteomes" id="UP000808349">
    <property type="component" value="Unassembled WGS sequence"/>
</dbReference>
<dbReference type="EMBL" id="JADKFW010000005">
    <property type="protein sequence ID" value="MBK9717594.1"/>
    <property type="molecule type" value="Genomic_DNA"/>
</dbReference>
<gene>
    <name evidence="1" type="ORF">IPO85_08795</name>
</gene>
<accession>A0A9D7XD68</accession>
<protein>
    <submittedName>
        <fullName evidence="1">Uncharacterized protein</fullName>
    </submittedName>
</protein>